<dbReference type="AlphaFoldDB" id="A0A1I7ZWX1"/>
<organism evidence="1 2">
    <name type="scientific">Steinernema glaseri</name>
    <dbReference type="NCBI Taxonomy" id="37863"/>
    <lineage>
        <taxon>Eukaryota</taxon>
        <taxon>Metazoa</taxon>
        <taxon>Ecdysozoa</taxon>
        <taxon>Nematoda</taxon>
        <taxon>Chromadorea</taxon>
        <taxon>Rhabditida</taxon>
        <taxon>Tylenchina</taxon>
        <taxon>Panagrolaimomorpha</taxon>
        <taxon>Strongyloidoidea</taxon>
        <taxon>Steinernematidae</taxon>
        <taxon>Steinernema</taxon>
    </lineage>
</organism>
<dbReference type="Proteomes" id="UP000095287">
    <property type="component" value="Unplaced"/>
</dbReference>
<dbReference type="WBParaSite" id="L893_g3058.t1">
    <property type="protein sequence ID" value="L893_g3058.t1"/>
    <property type="gene ID" value="L893_g3058"/>
</dbReference>
<evidence type="ECO:0000313" key="1">
    <source>
        <dbReference type="Proteomes" id="UP000095287"/>
    </source>
</evidence>
<accession>A0A1I7ZWX1</accession>
<protein>
    <submittedName>
        <fullName evidence="2">FBA_2 domain-containing protein</fullName>
    </submittedName>
</protein>
<name>A0A1I7ZWX1_9BILA</name>
<proteinExistence type="predicted"/>
<sequence length="310" mass="35846">MDVMKNIWPYTYEELLNGLTGRWKAAAGRYAENTLFLSITIYCEDGEWGYATYMCGQEISYEDLLALDRRFVRCTSIDVCNEPDTCDFPFPCSKEKLFNQVIPFFIQRSSPFSGIQFLPNIHGIEMEHARMYLKSLRSYIDLGLRETMLKLSYYGQESEDFVAAWVDSNHCNRSVILDTSWPQTQAIEDLVLKYLRRKNYINFFIFCSTSEIEGHLKMNAKLLEATLDTWSKLDNDSFFTVGGAWSKDVEDLLSIPLPPNVTREEPTMDGEKVSTIEWTKEDGATLQCKIVWDICYDFISFTRSSIAVDE</sequence>
<keyword evidence="1" id="KW-1185">Reference proteome</keyword>
<evidence type="ECO:0000313" key="2">
    <source>
        <dbReference type="WBParaSite" id="L893_g3058.t1"/>
    </source>
</evidence>
<reference evidence="2" key="1">
    <citation type="submission" date="2016-11" db="UniProtKB">
        <authorList>
            <consortium name="WormBaseParasite"/>
        </authorList>
    </citation>
    <scope>IDENTIFICATION</scope>
</reference>